<dbReference type="STRING" id="521013.SAMN04488567_2006"/>
<name>A0A1G7E5I7_9RHOB</name>
<organism evidence="1 2">
    <name type="scientific">Limimaricola pyoseonensis</name>
    <dbReference type="NCBI Taxonomy" id="521013"/>
    <lineage>
        <taxon>Bacteria</taxon>
        <taxon>Pseudomonadati</taxon>
        <taxon>Pseudomonadota</taxon>
        <taxon>Alphaproteobacteria</taxon>
        <taxon>Rhodobacterales</taxon>
        <taxon>Paracoccaceae</taxon>
        <taxon>Limimaricola</taxon>
    </lineage>
</organism>
<reference evidence="2" key="1">
    <citation type="submission" date="2016-10" db="EMBL/GenBank/DDBJ databases">
        <authorList>
            <person name="Varghese N."/>
            <person name="Submissions S."/>
        </authorList>
    </citation>
    <scope>NUCLEOTIDE SEQUENCE [LARGE SCALE GENOMIC DNA]</scope>
    <source>
        <strain evidence="2">DSM 21424</strain>
    </source>
</reference>
<accession>A0A1G7E5I7</accession>
<evidence type="ECO:0000313" key="2">
    <source>
        <dbReference type="Proteomes" id="UP000198922"/>
    </source>
</evidence>
<gene>
    <name evidence="1" type="ORF">SAMN04488567_2006</name>
</gene>
<dbReference type="Gene3D" id="2.40.160.170">
    <property type="match status" value="1"/>
</dbReference>
<dbReference type="EMBL" id="FNAT01000003">
    <property type="protein sequence ID" value="SDE58859.1"/>
    <property type="molecule type" value="Genomic_DNA"/>
</dbReference>
<protein>
    <submittedName>
        <fullName evidence="1">Uncharacterized protein</fullName>
    </submittedName>
</protein>
<dbReference type="Proteomes" id="UP000198922">
    <property type="component" value="Unassembled WGS sequence"/>
</dbReference>
<dbReference type="AlphaFoldDB" id="A0A1G7E5I7"/>
<evidence type="ECO:0000313" key="1">
    <source>
        <dbReference type="EMBL" id="SDE58859.1"/>
    </source>
</evidence>
<proteinExistence type="predicted"/>
<sequence length="277" mass="28795">MPGPFFVAAMPDPGRRRSAANSPHGIVTNPWPISFRLQGTFTKVQMSLHNQQGHLPPMIRFALLAPLAFAVAGPAAAQSLEGAAFGAGVSSLGLYASGSYEVMPKLRLRGVVAGAPDLQYEGDEDEAGTEITLDGNFVSVAALADYFPYANGFRVSGGVFFLAENTLDGTGSGFEADDGTSYDAATVTASARFEQDVAPALAIGYQGGLGGGWGFETEIGVIAIGSVEVDLDGTSGEAGAREAQFQSDLAAVEADANDMGESLPVWPWLSIGVTYRF</sequence>
<keyword evidence="2" id="KW-1185">Reference proteome</keyword>